<dbReference type="InterPro" id="IPR018913">
    <property type="entry name" value="BppU_N"/>
</dbReference>
<dbReference type="GeneID" id="12980119"/>
<sequence length="429" mass="47024">MADELFKLKSIELDTFLDKNNNPVTYFSQGDRLSDKLYIDLSNRDTEIDLATASQVRIDFRKPDKKLVFQYCLIEDAAKGIVSVILNSQTVAVAGEVYAEVTVIYPNGKRVVTRQFTFLVTEAIAGDASIESSDFAPMIDRAVELGDLMVEQNVTPQQLVNAGSLAANSLPKSGGTMTGNIDMDISVGSKSKGYRWRDANGALFGLETSTTGELILYDYKNGGRVFQFDPTSRRFTVLSDTNLLKKTGDTMTGPLDINSGIFMRLKGETGKRDWIVFRDSAHESVVFAPRLADNSDWDWSKQIEFRPDNFIVNGSTNLMKKTDYTAKDGRADLVLTADAANFDTSRPPGAVRRGNTVTIRGAIGVSASATANLVTTLPTDMRPIDSLTQTILTNDGSATTLEVYPDGRVILSNSAKGKNIYIVFTYVVD</sequence>
<keyword evidence="3" id="KW-1185">Reference proteome</keyword>
<evidence type="ECO:0000259" key="1">
    <source>
        <dbReference type="Pfam" id="PF10651"/>
    </source>
</evidence>
<evidence type="ECO:0000313" key="2">
    <source>
        <dbReference type="EMBL" id="AFE86258.1"/>
    </source>
</evidence>
<dbReference type="RefSeq" id="YP_006383475.1">
    <property type="nucleotide sequence ID" value="NC_017976.1"/>
</dbReference>
<proteinExistence type="predicted"/>
<evidence type="ECO:0000313" key="3">
    <source>
        <dbReference type="Proteomes" id="UP000002873"/>
    </source>
</evidence>
<dbReference type="Gene3D" id="2.60.40.3350">
    <property type="match status" value="1"/>
</dbReference>
<dbReference type="Pfam" id="PF10651">
    <property type="entry name" value="BppU_N"/>
    <property type="match status" value="1"/>
</dbReference>
<feature type="domain" description="BppU N-terminal" evidence="1">
    <location>
        <begin position="11"/>
        <end position="139"/>
    </location>
</feature>
<protein>
    <recommendedName>
        <fullName evidence="1">BppU N-terminal domain-containing protein</fullName>
    </recommendedName>
</protein>
<accession>I1TLF6</accession>
<dbReference type="EMBL" id="JQ619704">
    <property type="protein sequence ID" value="AFE86258.1"/>
    <property type="molecule type" value="Genomic_DNA"/>
</dbReference>
<dbReference type="KEGG" id="vg:12980119"/>
<name>I1TLF6_9CAUD</name>
<dbReference type="Proteomes" id="UP000002873">
    <property type="component" value="Segment"/>
</dbReference>
<reference evidence="2 3" key="1">
    <citation type="journal article" date="2012" name="J. Virol.">
        <title>Complete Genome Sequence of Bacillus cereus Bacteriophage PBC1.</title>
        <authorList>
            <person name="Kong M."/>
            <person name="Kim M."/>
            <person name="Ryu S."/>
        </authorList>
    </citation>
    <scope>NUCLEOTIDE SEQUENCE [LARGE SCALE GENOMIC DNA]</scope>
</reference>
<gene>
    <name evidence="2" type="ORF">PBC1_022</name>
</gene>
<dbReference type="OrthoDB" id="18629at10239"/>
<organism evidence="2 3">
    <name type="scientific">Bacillus phage PBC1</name>
    <dbReference type="NCBI Taxonomy" id="1161901"/>
    <lineage>
        <taxon>Viruses</taxon>
        <taxon>Duplodnaviria</taxon>
        <taxon>Heunggongvirae</taxon>
        <taxon>Uroviricota</taxon>
        <taxon>Caudoviricetes</taxon>
        <taxon>Gutmannvirinae</taxon>
        <taxon>Pebcunavirus</taxon>
        <taxon>Pebcunavirus PBC1</taxon>
    </lineage>
</organism>